<evidence type="ECO:0000256" key="4">
    <source>
        <dbReference type="ARBA" id="ARBA00022833"/>
    </source>
</evidence>
<dbReference type="GO" id="GO:0070403">
    <property type="term" value="F:NAD+ binding"/>
    <property type="evidence" value="ECO:0007669"/>
    <property type="project" value="InterPro"/>
</dbReference>
<dbReference type="SUPFAM" id="SSF52467">
    <property type="entry name" value="DHS-like NAD/FAD-binding domain"/>
    <property type="match status" value="1"/>
</dbReference>
<dbReference type="PANTHER" id="PTHR11085">
    <property type="entry name" value="NAD-DEPENDENT PROTEIN DEACYLASE SIRTUIN-5, MITOCHONDRIAL-RELATED"/>
    <property type="match status" value="1"/>
</dbReference>
<evidence type="ECO:0000256" key="3">
    <source>
        <dbReference type="ARBA" id="ARBA00022723"/>
    </source>
</evidence>
<dbReference type="InterPro" id="IPR003000">
    <property type="entry name" value="Sirtuin"/>
</dbReference>
<dbReference type="EMBL" id="HBFR01011541">
    <property type="protein sequence ID" value="CAD8881139.1"/>
    <property type="molecule type" value="Transcribed_RNA"/>
</dbReference>
<feature type="binding site" evidence="6">
    <location>
        <position position="382"/>
    </location>
    <ligand>
        <name>Zn(2+)</name>
        <dbReference type="ChEBI" id="CHEBI:29105"/>
    </ligand>
</feature>
<dbReference type="InterPro" id="IPR050134">
    <property type="entry name" value="NAD-dep_sirtuin_deacylases"/>
</dbReference>
<dbReference type="InterPro" id="IPR026590">
    <property type="entry name" value="Ssirtuin_cat_dom"/>
</dbReference>
<dbReference type="InterPro" id="IPR026591">
    <property type="entry name" value="Sirtuin_cat_small_dom_sf"/>
</dbReference>
<comment type="cofactor">
    <cofactor evidence="1">
        <name>Zn(2+)</name>
        <dbReference type="ChEBI" id="CHEBI:29105"/>
    </cofactor>
</comment>
<keyword evidence="5" id="KW-0520">NAD</keyword>
<evidence type="ECO:0000256" key="6">
    <source>
        <dbReference type="PROSITE-ProRule" id="PRU00236"/>
    </source>
</evidence>
<feature type="active site" description="Proton acceptor" evidence="6">
    <location>
        <position position="374"/>
    </location>
</feature>
<keyword evidence="3 6" id="KW-0479">Metal-binding</keyword>
<evidence type="ECO:0000256" key="1">
    <source>
        <dbReference type="ARBA" id="ARBA00001947"/>
    </source>
</evidence>
<proteinExistence type="predicted"/>
<accession>A0A7S1FPD2</accession>
<dbReference type="AlphaFoldDB" id="A0A7S1FPD2"/>
<evidence type="ECO:0000256" key="2">
    <source>
        <dbReference type="ARBA" id="ARBA00022679"/>
    </source>
</evidence>
<keyword evidence="2" id="KW-0808">Transferase</keyword>
<dbReference type="GO" id="GO:0046872">
    <property type="term" value="F:metal ion binding"/>
    <property type="evidence" value="ECO:0007669"/>
    <property type="project" value="UniProtKB-KW"/>
</dbReference>
<dbReference type="GO" id="GO:0005634">
    <property type="term" value="C:nucleus"/>
    <property type="evidence" value="ECO:0007669"/>
    <property type="project" value="TreeGrafter"/>
</dbReference>
<reference evidence="8" key="1">
    <citation type="submission" date="2021-01" db="EMBL/GenBank/DDBJ databases">
        <authorList>
            <person name="Corre E."/>
            <person name="Pelletier E."/>
            <person name="Niang G."/>
            <person name="Scheremetjew M."/>
            <person name="Finn R."/>
            <person name="Kale V."/>
            <person name="Holt S."/>
            <person name="Cochrane G."/>
            <person name="Meng A."/>
            <person name="Brown T."/>
            <person name="Cohen L."/>
        </authorList>
    </citation>
    <scope>NUCLEOTIDE SEQUENCE</scope>
    <source>
        <strain evidence="8">308</strain>
    </source>
</reference>
<organism evidence="8">
    <name type="scientific">Corethron hystrix</name>
    <dbReference type="NCBI Taxonomy" id="216773"/>
    <lineage>
        <taxon>Eukaryota</taxon>
        <taxon>Sar</taxon>
        <taxon>Stramenopiles</taxon>
        <taxon>Ochrophyta</taxon>
        <taxon>Bacillariophyta</taxon>
        <taxon>Coscinodiscophyceae</taxon>
        <taxon>Corethrophycidae</taxon>
        <taxon>Corethrales</taxon>
        <taxon>Corethraceae</taxon>
        <taxon>Corethron</taxon>
    </lineage>
</organism>
<dbReference type="Gene3D" id="3.40.50.1220">
    <property type="entry name" value="TPP-binding domain"/>
    <property type="match status" value="1"/>
</dbReference>
<protein>
    <recommendedName>
        <fullName evidence="7">Deacetylase sirtuin-type domain-containing protein</fullName>
    </recommendedName>
</protein>
<dbReference type="Pfam" id="PF02146">
    <property type="entry name" value="SIR2"/>
    <property type="match status" value="1"/>
</dbReference>
<gene>
    <name evidence="8" type="ORF">CHYS00102_LOCUS8326</name>
</gene>
<dbReference type="GO" id="GO:0017136">
    <property type="term" value="F:histone deacetylase activity, NAD-dependent"/>
    <property type="evidence" value="ECO:0007669"/>
    <property type="project" value="TreeGrafter"/>
</dbReference>
<keyword evidence="4 6" id="KW-0862">Zinc</keyword>
<dbReference type="InterPro" id="IPR029035">
    <property type="entry name" value="DHS-like_NAD/FAD-binding_dom"/>
</dbReference>
<dbReference type="PANTHER" id="PTHR11085:SF6">
    <property type="entry name" value="NAD-DEPENDENT PROTEIN DEACETYLASE SIRTUIN-2"/>
    <property type="match status" value="1"/>
</dbReference>
<feature type="domain" description="Deacetylase sirtuin-type" evidence="7">
    <location>
        <begin position="242"/>
        <end position="508"/>
    </location>
</feature>
<evidence type="ECO:0000259" key="7">
    <source>
        <dbReference type="PROSITE" id="PS50305"/>
    </source>
</evidence>
<evidence type="ECO:0000256" key="5">
    <source>
        <dbReference type="ARBA" id="ARBA00023027"/>
    </source>
</evidence>
<dbReference type="Gene3D" id="3.30.1600.10">
    <property type="entry name" value="SIR2/SIRT2 'Small Domain"/>
    <property type="match status" value="1"/>
</dbReference>
<evidence type="ECO:0000313" key="8">
    <source>
        <dbReference type="EMBL" id="CAD8881139.1"/>
    </source>
</evidence>
<dbReference type="PROSITE" id="PS50305">
    <property type="entry name" value="SIRTUIN"/>
    <property type="match status" value="1"/>
</dbReference>
<sequence length="519" mass="57645">MAISNESIVINNCQPFYRNSKEKCNRTSLENARGHDSPKNDSQFVKSVFINESVHHAPTLYCNLQDNNCHPKSLRLNNTKYIGDSPRSPAPLNNRKRLYSCTDIDAEFLCSEKKHHAHDIDAVSTLLDFNPVSVSVSPTHFGDHASDHDTASIIEDDFIPIDTFIDLEVRETMNSIIESICKDEDDENTEEMCPSEFSFADSSYLDDASAWVTDRDLDSEADDEDENYPSDVDEVKSCVSPNIGTGMDLEHFAQGLAMNMFRNVVILSGAGVSCAAGIPDFRTPGTGLYDNLQRYNLPEPEDVFDLDFYRNNPRPFVSLVQELWPGQNKHKPTITHSFIKLMDKKGILRRNFTQNIDGLEVLAGVSEDKVYECHGNFRTASCVDCKSDFGGERCKRAMLAGIIPTCDHCGGPVKPDIVFFGEPLAPQFSDLVRQDLPQADLLIVIGTSLKIPPVCLIPELVKCPRLLLNKECVGTFGPGSASPGPLDLFFECECDAGVRKLCQMAGWETELDSIHATQA</sequence>
<feature type="binding site" evidence="6">
    <location>
        <position position="409"/>
    </location>
    <ligand>
        <name>Zn(2+)</name>
        <dbReference type="ChEBI" id="CHEBI:29105"/>
    </ligand>
</feature>
<feature type="binding site" evidence="6">
    <location>
        <position position="406"/>
    </location>
    <ligand>
        <name>Zn(2+)</name>
        <dbReference type="ChEBI" id="CHEBI:29105"/>
    </ligand>
</feature>
<feature type="binding site" evidence="6">
    <location>
        <position position="385"/>
    </location>
    <ligand>
        <name>Zn(2+)</name>
        <dbReference type="ChEBI" id="CHEBI:29105"/>
    </ligand>
</feature>
<name>A0A7S1FPD2_9STRA</name>